<evidence type="ECO:0000313" key="1">
    <source>
        <dbReference type="EMBL" id="KHN13764.1"/>
    </source>
</evidence>
<feature type="non-terminal residue" evidence="1">
    <location>
        <position position="1"/>
    </location>
</feature>
<dbReference type="Proteomes" id="UP000053555">
    <property type="component" value="Unassembled WGS sequence"/>
</dbReference>
<protein>
    <submittedName>
        <fullName evidence="1">Uncharacterized protein</fullName>
    </submittedName>
</protein>
<gene>
    <name evidence="1" type="ORF">glysoja_050140</name>
</gene>
<name>A0A0B2Q1B4_GLYSO</name>
<sequence>TWSPPSVGLIKFNLDVTIFKDQNMFGLSMFLCNDNGTFIKAMTEHYPRSPQSHEA</sequence>
<dbReference type="EMBL" id="KN662243">
    <property type="protein sequence ID" value="KHN13764.1"/>
    <property type="molecule type" value="Genomic_DNA"/>
</dbReference>
<proteinExistence type="predicted"/>
<reference evidence="1" key="1">
    <citation type="submission" date="2014-07" db="EMBL/GenBank/DDBJ databases">
        <title>Identification of a novel salt tolerance gene in wild soybean by whole-genome sequencing.</title>
        <authorList>
            <person name="Lam H.-M."/>
            <person name="Qi X."/>
            <person name="Li M.-W."/>
            <person name="Liu X."/>
            <person name="Xie M."/>
            <person name="Ni M."/>
            <person name="Xu X."/>
        </authorList>
    </citation>
    <scope>NUCLEOTIDE SEQUENCE [LARGE SCALE GENOMIC DNA]</scope>
    <source>
        <tissue evidence="1">Root</tissue>
    </source>
</reference>
<accession>A0A0B2Q1B4</accession>
<organism evidence="1">
    <name type="scientific">Glycine soja</name>
    <name type="common">Wild soybean</name>
    <dbReference type="NCBI Taxonomy" id="3848"/>
    <lineage>
        <taxon>Eukaryota</taxon>
        <taxon>Viridiplantae</taxon>
        <taxon>Streptophyta</taxon>
        <taxon>Embryophyta</taxon>
        <taxon>Tracheophyta</taxon>
        <taxon>Spermatophyta</taxon>
        <taxon>Magnoliopsida</taxon>
        <taxon>eudicotyledons</taxon>
        <taxon>Gunneridae</taxon>
        <taxon>Pentapetalae</taxon>
        <taxon>rosids</taxon>
        <taxon>fabids</taxon>
        <taxon>Fabales</taxon>
        <taxon>Fabaceae</taxon>
        <taxon>Papilionoideae</taxon>
        <taxon>50 kb inversion clade</taxon>
        <taxon>NPAAA clade</taxon>
        <taxon>indigoferoid/millettioid clade</taxon>
        <taxon>Phaseoleae</taxon>
        <taxon>Glycine</taxon>
        <taxon>Glycine subgen. Soja</taxon>
    </lineage>
</organism>
<dbReference type="AlphaFoldDB" id="A0A0B2Q1B4"/>